<dbReference type="InterPro" id="IPR003960">
    <property type="entry name" value="ATPase_AAA_CS"/>
</dbReference>
<keyword evidence="8" id="KW-0067">ATP-binding</keyword>
<evidence type="ECO:0000256" key="10">
    <source>
        <dbReference type="ARBA" id="ARBA00022989"/>
    </source>
</evidence>
<evidence type="ECO:0000256" key="3">
    <source>
        <dbReference type="ARBA" id="ARBA00022692"/>
    </source>
</evidence>
<feature type="domain" description="Tyrosine-protein phosphatase" evidence="15">
    <location>
        <begin position="1797"/>
        <end position="2051"/>
    </location>
</feature>
<dbReference type="PROSITE" id="PS50056">
    <property type="entry name" value="TYR_PHOSPHATASE_2"/>
    <property type="match status" value="2"/>
</dbReference>
<dbReference type="Pfam" id="PF00004">
    <property type="entry name" value="AAA"/>
    <property type="match status" value="2"/>
</dbReference>
<feature type="domain" description="Fibronectin type-III" evidence="17">
    <location>
        <begin position="1358"/>
        <end position="1462"/>
    </location>
</feature>
<dbReference type="VEuPathDB" id="VectorBase:CSON011814"/>
<dbReference type="GO" id="GO:0016020">
    <property type="term" value="C:membrane"/>
    <property type="evidence" value="ECO:0007669"/>
    <property type="project" value="UniProtKB-SubCell"/>
</dbReference>
<feature type="transmembrane region" description="Helical" evidence="14">
    <location>
        <begin position="659"/>
        <end position="679"/>
    </location>
</feature>
<evidence type="ECO:0000256" key="6">
    <source>
        <dbReference type="ARBA" id="ARBA00022741"/>
    </source>
</evidence>
<evidence type="ECO:0000256" key="14">
    <source>
        <dbReference type="SAM" id="Phobius"/>
    </source>
</evidence>
<dbReference type="Gene3D" id="3.90.190.10">
    <property type="entry name" value="Protein tyrosine phosphatase superfamily"/>
    <property type="match status" value="2"/>
</dbReference>
<dbReference type="Pfam" id="PF00041">
    <property type="entry name" value="fn3"/>
    <property type="match status" value="1"/>
</dbReference>
<dbReference type="SMART" id="SM00382">
    <property type="entry name" value="AAA"/>
    <property type="match status" value="2"/>
</dbReference>
<dbReference type="InterPro" id="IPR003595">
    <property type="entry name" value="Tyr_Pase_cat"/>
</dbReference>
<dbReference type="InterPro" id="IPR041569">
    <property type="entry name" value="AAA_lid_3"/>
</dbReference>
<dbReference type="SUPFAM" id="SSF52799">
    <property type="entry name" value="(Phosphotyrosine protein) phosphatases II"/>
    <property type="match status" value="2"/>
</dbReference>
<dbReference type="PROSITE" id="PS00674">
    <property type="entry name" value="AAA"/>
    <property type="match status" value="1"/>
</dbReference>
<evidence type="ECO:0000256" key="7">
    <source>
        <dbReference type="ARBA" id="ARBA00022801"/>
    </source>
</evidence>
<evidence type="ECO:0000256" key="2">
    <source>
        <dbReference type="ARBA" id="ARBA00013064"/>
    </source>
</evidence>
<dbReference type="InterPro" id="IPR013783">
    <property type="entry name" value="Ig-like_fold"/>
</dbReference>
<keyword evidence="9" id="KW-0904">Protein phosphatase</keyword>
<keyword evidence="10 14" id="KW-1133">Transmembrane helix</keyword>
<feature type="domain" description="Fibronectin type-III" evidence="17">
    <location>
        <begin position="1147"/>
        <end position="1250"/>
    </location>
</feature>
<evidence type="ECO:0000259" key="16">
    <source>
        <dbReference type="PROSITE" id="PS50056"/>
    </source>
</evidence>
<dbReference type="GO" id="GO:0048666">
    <property type="term" value="P:neuron development"/>
    <property type="evidence" value="ECO:0007669"/>
    <property type="project" value="UniProtKB-ARBA"/>
</dbReference>
<keyword evidence="5" id="KW-0677">Repeat</keyword>
<gene>
    <name evidence="18" type="primary">CSON011814</name>
</gene>
<dbReference type="SUPFAM" id="SSF52540">
    <property type="entry name" value="P-loop containing nucleoside triphosphate hydrolases"/>
    <property type="match status" value="2"/>
</dbReference>
<evidence type="ECO:0000313" key="18">
    <source>
        <dbReference type="EMBL" id="SSX19044.1"/>
    </source>
</evidence>
<dbReference type="Gene3D" id="3.40.50.300">
    <property type="entry name" value="P-loop containing nucleotide triphosphate hydrolases"/>
    <property type="match status" value="2"/>
</dbReference>
<dbReference type="InterPro" id="IPR003593">
    <property type="entry name" value="AAA+_ATPase"/>
</dbReference>
<dbReference type="PRINTS" id="PR00700">
    <property type="entry name" value="PRTYPHPHTASE"/>
</dbReference>
<evidence type="ECO:0000256" key="8">
    <source>
        <dbReference type="ARBA" id="ARBA00022840"/>
    </source>
</evidence>
<dbReference type="GO" id="GO:0016887">
    <property type="term" value="F:ATP hydrolysis activity"/>
    <property type="evidence" value="ECO:0007669"/>
    <property type="project" value="InterPro"/>
</dbReference>
<dbReference type="FunFam" id="3.40.50.300:FF:001921">
    <property type="entry name" value="AAA ATPase domain-containing protein"/>
    <property type="match status" value="1"/>
</dbReference>
<dbReference type="SUPFAM" id="SSF49265">
    <property type="entry name" value="Fibronectin type III"/>
    <property type="match status" value="3"/>
</dbReference>
<evidence type="ECO:0000259" key="17">
    <source>
        <dbReference type="PROSITE" id="PS50853"/>
    </source>
</evidence>
<dbReference type="CDD" id="cd00047">
    <property type="entry name" value="PTPc"/>
    <property type="match status" value="2"/>
</dbReference>
<comment type="subcellular location">
    <subcellularLocation>
        <location evidence="1">Membrane</location>
        <topology evidence="1">Single-pass type I membrane protein</topology>
    </subcellularLocation>
</comment>
<keyword evidence="7" id="KW-0378">Hydrolase</keyword>
<dbReference type="CDD" id="cd19511">
    <property type="entry name" value="RecA-like_CDC48_r2-like"/>
    <property type="match status" value="1"/>
</dbReference>
<dbReference type="GO" id="GO:0005524">
    <property type="term" value="F:ATP binding"/>
    <property type="evidence" value="ECO:0007669"/>
    <property type="project" value="UniProtKB-KW"/>
</dbReference>
<dbReference type="InterPro" id="IPR050713">
    <property type="entry name" value="RTP_Phos/Ushers"/>
</dbReference>
<keyword evidence="11 14" id="KW-0472">Membrane</keyword>
<evidence type="ECO:0000256" key="5">
    <source>
        <dbReference type="ARBA" id="ARBA00022737"/>
    </source>
</evidence>
<dbReference type="InterPro" id="IPR003961">
    <property type="entry name" value="FN3_dom"/>
</dbReference>
<feature type="domain" description="Tyrosine specific protein phosphatases" evidence="16">
    <location>
        <begin position="888"/>
        <end position="957"/>
    </location>
</feature>
<dbReference type="EC" id="3.1.3.48" evidence="2"/>
<dbReference type="InterPro" id="IPR029021">
    <property type="entry name" value="Prot-tyrosine_phosphatase-like"/>
</dbReference>
<feature type="domain" description="Fibronectin type-III" evidence="17">
    <location>
        <begin position="1050"/>
        <end position="1143"/>
    </location>
</feature>
<sequence>MEFQVCKVNQKNAALGPGNIQLRKRTLSKIFSLNDSVKDENIFQNGDEWKISGLKHCEKYKFNIIFTIDKIKPGKKENLTLNASALITISTAPVLILKDVTITPRKIKLNLASDCNFVGEMYFYAMLFRNGKQENITPKQMSNTFSVEFLNLEPETEYEIKVVGKNKSISDSYTEGKKFVYFPDIFNYKFKTYADNKEFHNIKRTETSLQFGWVVYEQIEIQDIKTGEIQNKSLNGGPLTFNNLHACADYRISTNSSNIIVNRLTHCQCPDKKELNLTTEHVNDLNFKITWPSVVTPENKEYLCGFETYVVYIGDREIERTSNNFYEFSLCKLYFTSNVSVVALSIEGLILGEGAINIPELQEEKLSEISLEFKPNLIPRPNYLNATLTRIVHDKYKKCNFEVKFDGIANKKTNARSVEKRTLEPLDPCKTYIVNLTTTIDGNRYDERIITFQTPMKELDIFNINSSPVVKLCPNETSQFLTYKLKVTWIGFIEQTNCSEIEPEEKVTSYKSNGGELKLDNFLSNSNYNLELEVFHKGFSGRVMFYEKSIKTSALSQTKIRNLSFAVLFDFDDDDGCKAHINISWAEPCVMHISDYIDSPEPFVQNWTDETETVDLTQYLTNLNEQAVKYALILKLSNEKGNSEKVFDIEIEKSTSQVAILQIFFIIISLIIIGVFIYLKYPIKQRIMSRFYNPLNNVDQNIAINLKDLPNHNERSILVKEYTSIEQAQFGHASDKAAQFRTKNRYKNIHPFDHNLLKADKIPGLSYINASMIKGYNGEIQFIATQGPMDETCLDFWNMIHGMKVTTIIMLTSLEEGNRVKCSKYYPDLDEELEVDDIKVNCEAFNEYINYEKRSLIIEKRDNSMKVEHYLFLKWFDHNVPESPSSLVDFVKMLRETCNKFPIVVHCSAGVGRTGTLIALWILIDMIKKENKVNVLKTVLELRSQRVQMVQTFSQYEYLYQCIELIASEIEPEERKSTVQILGIKATEYDQTTSRLFDEENLESVSTDDLYITTPYTENAVQSEPNTRAQPIVITLQDDATSSTEIPNYECGAVRNPIYTLDETKISIQWSPPNNPEKCNGTYVVQLIDNDNEAVISNLTTSDTSVEFLNLESCGSYRFEINSFDLDGNPGESNEKFFKTETVIPSPVINLKYNSTSSVESQATSVTIQWEEPKSGKKCVKEYEVLMWRRDRESEEEDPNIISSNITSRTITQLELTACEIYVVQVTAIVNASIRGEENKITMTMAARLTVAPSKTERESYGQHFLNLSTTNNDIKSVCFPSLAMFTCTYEGNDTEVEKELIKEVLVYPDDEKYYVVFEDLLPYTKYECNAKLYNVMGWSASSLINGVHLTDEDIPDRPTDVFVNETKPNSFRVSWDAPERANGILNYYRLYIRMIKPLYIIPDSCPGIRTINISHTEPATVYTRIVDELNAYVQYSVQVAASNNKGVGDYSDTIFIETKAAPSDAVNNLNFNVTVPTSVNEYNAIYTFMWDIPCRTNGLLRGFRLRAEGTRQNYDTHLIDITIQANENDTFYLYDVEDFKPSYGYNMTVTPVTGPEVANEQNKISFIYVLTVPGVPKANNFSNWGYLDTSTAPNPTQSVQISISRRIMKSDEGEISWYAILLSEIGCQEDPEPKNGVLSPGIDWPDVLSWHDVQDKECIPQYQTTPKRLSVGENEFGPILYTIGTSDCTNDPNYCNGPLKPGTKYAVIVRIFTETGYSDTQMMVFETDRLIALLLIITLITALLSSGFLIGLLVLYKKGMFEPSPGLTILPGIDEINGKNFIERYNEMTANKNERLIKEYKTIDADTAILENYSFNAARQNSGKNRYSNIHPFDHNRVVLKMDDGDSDYINASYIDGFKQEREYIACQGPKPETCNDFWRMILENKVESIVMLTSFKEGNKIKCAEYFPNNGDFRYYDDIIVRCQDELSFSTYKKRKFFIEKGEETTEVQHYHFFKWLDHDCPKYPNELIKFVKQVRCERKVQEVPLVVHCSAGVGRTGTFIALDIIMQKIKEEKRLNIYEIVKQLRMQRVKMVQTPGQYIYLYKCVYELMIKEKNWTQRLIEKLTKTPEKQEIVDEEKSDCNTILGELSPLPNGKKTENGHINNTERKKSDLDKNFLSHESFQSNKLKEVDINRKCLVEFLSITIEIYIDCGTFDNILIKDLQSLEKVVKGFLELFIVSRSAVVSLDDIKTNYGIKRIIVIETEPGNESQGFVTNETAIQIKNIRAWSRFCYDPIVGIENVANKIQDIFTSDSNANNLRRILLIGPSGTGKTTFIRNLTLLNNAHLFEISCNDVIKSLPGDTEAGIRKIFEKAHLVAKIFNQRSVIMMRNIEILCPKEFDSKDAAHILRISSHVMNLLENLGKGIIMFGLTSNLEAVDLRLRRPGRIDEEIFISMPDLKIREEILRKLLSNEVPSDKIEDIIHDLAFKTNGFVGSDLALIQKHMSRIKQKNLNANWDCIACEALKKVNPSCMKGQFENKLPLNKSFDSIGGMDSLKLTIKTSVLGPLKHPEAFDRFGLCPPRGILLYGPPGCAKTTIAQCIASETKMTFYATSAAEIYSPYVGKAEKFIVKLFNQARISAPSIIFLDEIDSLVGNRNKSKSNDVQSRILSTLLTEMDGIGGSRQSTAQTISRQILVIAATNRPDMIDDALMRPGRFDKLIHVPAPDEKGRLAILNKIKERIPFEKSVDCVKLAHDTERFSGADLINLCNEAALVAATENLEASEVTEMHFNEALKNVRPSLTVKQIESYLEFECKMRVI</sequence>
<dbReference type="SMART" id="SM00194">
    <property type="entry name" value="PTPc"/>
    <property type="match status" value="2"/>
</dbReference>
<proteinExistence type="predicted"/>
<keyword evidence="4" id="KW-0732">Signal</keyword>
<reference evidence="18" key="1">
    <citation type="submission" date="2018-07" db="EMBL/GenBank/DDBJ databases">
        <authorList>
            <person name="Quirk P.G."/>
            <person name="Krulwich T.A."/>
        </authorList>
    </citation>
    <scope>NUCLEOTIDE SEQUENCE</scope>
</reference>
<evidence type="ECO:0000259" key="15">
    <source>
        <dbReference type="PROSITE" id="PS50055"/>
    </source>
</evidence>
<dbReference type="SMART" id="SM00404">
    <property type="entry name" value="PTPc_motif"/>
    <property type="match status" value="2"/>
</dbReference>
<dbReference type="PROSITE" id="PS50853">
    <property type="entry name" value="FN3"/>
    <property type="match status" value="3"/>
</dbReference>
<dbReference type="CDD" id="cd00063">
    <property type="entry name" value="FN3"/>
    <property type="match status" value="3"/>
</dbReference>
<dbReference type="InterPro" id="IPR016130">
    <property type="entry name" value="Tyr_Pase_AS"/>
</dbReference>
<dbReference type="PROSITE" id="PS50055">
    <property type="entry name" value="TYR_PHOSPHATASE_PTP"/>
    <property type="match status" value="2"/>
</dbReference>
<evidence type="ECO:0000256" key="11">
    <source>
        <dbReference type="ARBA" id="ARBA00023136"/>
    </source>
</evidence>
<protein>
    <recommendedName>
        <fullName evidence="2">protein-tyrosine-phosphatase</fullName>
        <ecNumber evidence="2">3.1.3.48</ecNumber>
    </recommendedName>
</protein>
<dbReference type="Gene3D" id="1.10.8.60">
    <property type="match status" value="2"/>
</dbReference>
<dbReference type="PANTHER" id="PTHR46957">
    <property type="entry name" value="CYTOKINE RECEPTOR"/>
    <property type="match status" value="1"/>
</dbReference>
<dbReference type="FunFam" id="1.10.8.60:FF:000038">
    <property type="entry name" value="spermatogenesis-associated protein 5-like protein 1"/>
    <property type="match status" value="1"/>
</dbReference>
<dbReference type="GO" id="GO:0004725">
    <property type="term" value="F:protein tyrosine phosphatase activity"/>
    <property type="evidence" value="ECO:0007669"/>
    <property type="project" value="UniProtKB-EC"/>
</dbReference>
<dbReference type="InterPro" id="IPR041201">
    <property type="entry name" value="PTPRJ_TM"/>
</dbReference>
<comment type="catalytic activity">
    <reaction evidence="13">
        <text>O-phospho-L-tyrosyl-[protein] + H2O = L-tyrosyl-[protein] + phosphate</text>
        <dbReference type="Rhea" id="RHEA:10684"/>
        <dbReference type="Rhea" id="RHEA-COMP:10136"/>
        <dbReference type="Rhea" id="RHEA-COMP:20101"/>
        <dbReference type="ChEBI" id="CHEBI:15377"/>
        <dbReference type="ChEBI" id="CHEBI:43474"/>
        <dbReference type="ChEBI" id="CHEBI:46858"/>
        <dbReference type="ChEBI" id="CHEBI:61978"/>
        <dbReference type="EC" id="3.1.3.48"/>
    </reaction>
</comment>
<organism evidence="18">
    <name type="scientific">Culicoides sonorensis</name>
    <name type="common">Biting midge</name>
    <dbReference type="NCBI Taxonomy" id="179676"/>
    <lineage>
        <taxon>Eukaryota</taxon>
        <taxon>Metazoa</taxon>
        <taxon>Ecdysozoa</taxon>
        <taxon>Arthropoda</taxon>
        <taxon>Hexapoda</taxon>
        <taxon>Insecta</taxon>
        <taxon>Pterygota</taxon>
        <taxon>Neoptera</taxon>
        <taxon>Endopterygota</taxon>
        <taxon>Diptera</taxon>
        <taxon>Nematocera</taxon>
        <taxon>Chironomoidea</taxon>
        <taxon>Ceratopogonidae</taxon>
        <taxon>Ceratopogoninae</taxon>
        <taxon>Culicoides</taxon>
        <taxon>Monoculicoides</taxon>
    </lineage>
</organism>
<accession>A0A336LLE0</accession>
<dbReference type="EMBL" id="UFQT01000052">
    <property type="protein sequence ID" value="SSX19044.1"/>
    <property type="molecule type" value="Genomic_DNA"/>
</dbReference>
<evidence type="ECO:0000256" key="13">
    <source>
        <dbReference type="ARBA" id="ARBA00051722"/>
    </source>
</evidence>
<evidence type="ECO:0000256" key="4">
    <source>
        <dbReference type="ARBA" id="ARBA00022729"/>
    </source>
</evidence>
<evidence type="ECO:0000256" key="12">
    <source>
        <dbReference type="ARBA" id="ARBA00023180"/>
    </source>
</evidence>
<dbReference type="InterPro" id="IPR000387">
    <property type="entry name" value="Tyr_Pase_dom"/>
</dbReference>
<dbReference type="InterPro" id="IPR003959">
    <property type="entry name" value="ATPase_AAA_core"/>
</dbReference>
<name>A0A336LLE0_CULSO</name>
<keyword evidence="3 14" id="KW-0812">Transmembrane</keyword>
<dbReference type="Pfam" id="PF18861">
    <property type="entry name" value="PTP_tm"/>
    <property type="match status" value="1"/>
</dbReference>
<evidence type="ECO:0000256" key="1">
    <source>
        <dbReference type="ARBA" id="ARBA00004479"/>
    </source>
</evidence>
<dbReference type="Gene3D" id="2.60.40.10">
    <property type="entry name" value="Immunoglobulins"/>
    <property type="match status" value="3"/>
</dbReference>
<dbReference type="Pfam" id="PF17862">
    <property type="entry name" value="AAA_lid_3"/>
    <property type="match status" value="1"/>
</dbReference>
<keyword evidence="6" id="KW-0547">Nucleotide-binding</keyword>
<feature type="domain" description="Tyrosine-protein phosphatase" evidence="15">
    <location>
        <begin position="718"/>
        <end position="966"/>
    </location>
</feature>
<keyword evidence="12" id="KW-0325">Glycoprotein</keyword>
<dbReference type="GO" id="GO:0009653">
    <property type="term" value="P:anatomical structure morphogenesis"/>
    <property type="evidence" value="ECO:0007669"/>
    <property type="project" value="UniProtKB-ARBA"/>
</dbReference>
<dbReference type="PANTHER" id="PTHR46957:SF3">
    <property type="entry name" value="CYTOKINE RECEPTOR"/>
    <property type="match status" value="1"/>
</dbReference>
<feature type="domain" description="Tyrosine specific protein phosphatases" evidence="16">
    <location>
        <begin position="1968"/>
        <end position="2042"/>
    </location>
</feature>
<dbReference type="PROSITE" id="PS00383">
    <property type="entry name" value="TYR_PHOSPHATASE_1"/>
    <property type="match status" value="2"/>
</dbReference>
<dbReference type="InterPro" id="IPR000242">
    <property type="entry name" value="PTP_cat"/>
</dbReference>
<dbReference type="FunFam" id="3.90.190.10:FF:000102">
    <property type="entry name" value="Receptor-type tyrosine-protein phosphatase"/>
    <property type="match status" value="1"/>
</dbReference>
<dbReference type="InterPro" id="IPR036116">
    <property type="entry name" value="FN3_sf"/>
</dbReference>
<dbReference type="Pfam" id="PF00102">
    <property type="entry name" value="Y_phosphatase"/>
    <property type="match status" value="2"/>
</dbReference>
<dbReference type="InterPro" id="IPR027417">
    <property type="entry name" value="P-loop_NTPase"/>
</dbReference>
<evidence type="ECO:0000256" key="9">
    <source>
        <dbReference type="ARBA" id="ARBA00022912"/>
    </source>
</evidence>
<dbReference type="SMART" id="SM00060">
    <property type="entry name" value="FN3"/>
    <property type="match status" value="5"/>
</dbReference>
<feature type="transmembrane region" description="Helical" evidence="14">
    <location>
        <begin position="1731"/>
        <end position="1757"/>
    </location>
</feature>